<dbReference type="PATRIC" id="fig|35841.6.peg.747"/>
<gene>
    <name evidence="3" type="ORF">B4167_0838</name>
    <name evidence="2" type="ORF">BT1A1_2385</name>
</gene>
<dbReference type="KEGG" id="bthv:CQJ30_13150"/>
<dbReference type="AlphaFoldDB" id="A0A090J2V9"/>
<proteinExistence type="predicted"/>
<reference evidence="2 5" key="1">
    <citation type="submission" date="2014-07" db="EMBL/GenBank/DDBJ databases">
        <authorList>
            <person name="Wibberg Daniel"/>
        </authorList>
    </citation>
    <scope>NUCLEOTIDE SEQUENCE [LARGE SCALE GENOMIC DNA]</scope>
</reference>
<dbReference type="GeneID" id="92961664"/>
<dbReference type="Proteomes" id="UP000032076">
    <property type="component" value="Unassembled WGS sequence"/>
</dbReference>
<organism evidence="2 5">
    <name type="scientific">Caldibacillus thermoamylovorans</name>
    <dbReference type="NCBI Taxonomy" id="35841"/>
    <lineage>
        <taxon>Bacteria</taxon>
        <taxon>Bacillati</taxon>
        <taxon>Bacillota</taxon>
        <taxon>Bacilli</taxon>
        <taxon>Bacillales</taxon>
        <taxon>Bacillaceae</taxon>
        <taxon>Caldibacillus</taxon>
    </lineage>
</organism>
<dbReference type="EMBL" id="CCRF01000066">
    <property type="protein sequence ID" value="CEE02205.1"/>
    <property type="molecule type" value="Genomic_DNA"/>
</dbReference>
<name>A0A090J2V9_9BACI</name>
<keyword evidence="1" id="KW-1133">Transmembrane helix</keyword>
<evidence type="ECO:0000313" key="3">
    <source>
        <dbReference type="EMBL" id="KIO70146.1"/>
    </source>
</evidence>
<accession>A0A090J2V9</accession>
<dbReference type="eggNOG" id="ENOG5033KD9">
    <property type="taxonomic scope" value="Bacteria"/>
</dbReference>
<dbReference type="RefSeq" id="WP_034771497.1">
    <property type="nucleotide sequence ID" value="NZ_CCRF01000066.1"/>
</dbReference>
<evidence type="ECO:0000313" key="5">
    <source>
        <dbReference type="Proteomes" id="UP000040576"/>
    </source>
</evidence>
<evidence type="ECO:0000256" key="1">
    <source>
        <dbReference type="SAM" id="Phobius"/>
    </source>
</evidence>
<keyword evidence="1" id="KW-0812">Transmembrane</keyword>
<keyword evidence="1" id="KW-0472">Membrane</keyword>
<protein>
    <submittedName>
        <fullName evidence="2">Putative membrane protein</fullName>
    </submittedName>
</protein>
<dbReference type="Proteomes" id="UP000040576">
    <property type="component" value="Unassembled WGS sequence"/>
</dbReference>
<sequence>MRRKYNPYLLPSWARTIREVGKQLIIPFTIFQGIRTLIIPTTFDVVLLLIFLLIVALFQMDLI</sequence>
<dbReference type="EMBL" id="JXLU01000147">
    <property type="protein sequence ID" value="KIO70146.1"/>
    <property type="molecule type" value="Genomic_DNA"/>
</dbReference>
<feature type="transmembrane region" description="Helical" evidence="1">
    <location>
        <begin position="37"/>
        <end position="58"/>
    </location>
</feature>
<evidence type="ECO:0000313" key="4">
    <source>
        <dbReference type="Proteomes" id="UP000032076"/>
    </source>
</evidence>
<keyword evidence="5" id="KW-1185">Reference proteome</keyword>
<evidence type="ECO:0000313" key="2">
    <source>
        <dbReference type="EMBL" id="CEE02205.1"/>
    </source>
</evidence>
<dbReference type="OrthoDB" id="2456214at2"/>
<reference evidence="3 4" key="2">
    <citation type="submission" date="2015-01" db="EMBL/GenBank/DDBJ databases">
        <title>Draft Genome Sequences of Four Bacillus thermoamylovorans Strains, Isolated From Food Products.</title>
        <authorList>
            <person name="Krawcyk A.O."/>
            <person name="Berendsen E.M."/>
            <person name="Eijlander R.T."/>
            <person name="de Jong A."/>
            <person name="Wells-Bennik M."/>
            <person name="Kuipers O.P."/>
        </authorList>
    </citation>
    <scope>NUCLEOTIDE SEQUENCE [LARGE SCALE GENOMIC DNA]</scope>
    <source>
        <strain evidence="3 4">B4167</strain>
    </source>
</reference>